<proteinExistence type="predicted"/>
<dbReference type="SUPFAM" id="SSF75217">
    <property type="entry name" value="alpha/beta knot"/>
    <property type="match status" value="1"/>
</dbReference>
<protein>
    <submittedName>
        <fullName evidence="1">Methylase</fullName>
    </submittedName>
</protein>
<keyword evidence="1" id="KW-0808">Transferase</keyword>
<dbReference type="Pfam" id="PF02598">
    <property type="entry name" value="Methyltrn_RNA_3"/>
    <property type="match status" value="1"/>
</dbReference>
<dbReference type="AlphaFoldDB" id="A0A0W8F6H4"/>
<sequence>MTGRCERAILIPSSLTMESRDTRVNTLKVGQIARAAAVFRVSRIVIYRDQEYNDSRFISMILRYMETPQYLRKLLIPRKEELRHVGMLPPLRTSHHPINSKSESLKIGEFRVGAVVESVGSDGGVWVEIGINRPIPLRTGEKYPVGQRLNVRIFSQEPLAAEPVDQKDIPHYWGYETEVVDSLESYLESMRDTRIVLASRSGRAITPQALLELVQSGNKRDLAVAFGSPARGLDAFLSKESMKRYEMINTIPHQGTETVRVEEAVFATLALLNLMSLED</sequence>
<dbReference type="Gene3D" id="3.40.1280.10">
    <property type="match status" value="1"/>
</dbReference>
<dbReference type="PANTHER" id="PTHR12150">
    <property type="entry name" value="CLASS IV SAM-BINDING METHYLTRANSFERASE-RELATED"/>
    <property type="match status" value="1"/>
</dbReference>
<reference evidence="1" key="1">
    <citation type="journal article" date="2015" name="Proc. Natl. Acad. Sci. U.S.A.">
        <title>Networks of energetic and metabolic interactions define dynamics in microbial communities.</title>
        <authorList>
            <person name="Embree M."/>
            <person name="Liu J.K."/>
            <person name="Al-Bassam M.M."/>
            <person name="Zengler K."/>
        </authorList>
    </citation>
    <scope>NUCLEOTIDE SEQUENCE</scope>
</reference>
<evidence type="ECO:0000313" key="1">
    <source>
        <dbReference type="EMBL" id="KUG16444.1"/>
    </source>
</evidence>
<dbReference type="PANTHER" id="PTHR12150:SF13">
    <property type="entry name" value="METHYLTRANSFERASE C9ORF114-RELATED"/>
    <property type="match status" value="1"/>
</dbReference>
<accession>A0A0W8F6H4</accession>
<dbReference type="InterPro" id="IPR012340">
    <property type="entry name" value="NA-bd_OB-fold"/>
</dbReference>
<dbReference type="EMBL" id="LNQE01001497">
    <property type="protein sequence ID" value="KUG16444.1"/>
    <property type="molecule type" value="Genomic_DNA"/>
</dbReference>
<dbReference type="Gene3D" id="2.40.50.140">
    <property type="entry name" value="Nucleic acid-binding proteins"/>
    <property type="match status" value="1"/>
</dbReference>
<comment type="caution">
    <text evidence="1">The sequence shown here is derived from an EMBL/GenBank/DDBJ whole genome shotgun (WGS) entry which is preliminary data.</text>
</comment>
<dbReference type="InterPro" id="IPR029028">
    <property type="entry name" value="Alpha/beta_knot_MTases"/>
</dbReference>
<keyword evidence="1" id="KW-0489">Methyltransferase</keyword>
<organism evidence="1">
    <name type="scientific">hydrocarbon metagenome</name>
    <dbReference type="NCBI Taxonomy" id="938273"/>
    <lineage>
        <taxon>unclassified sequences</taxon>
        <taxon>metagenomes</taxon>
        <taxon>ecological metagenomes</taxon>
    </lineage>
</organism>
<dbReference type="GO" id="GO:0032259">
    <property type="term" value="P:methylation"/>
    <property type="evidence" value="ECO:0007669"/>
    <property type="project" value="UniProtKB-KW"/>
</dbReference>
<dbReference type="CDD" id="cd18086">
    <property type="entry name" value="HsC9orf114-like"/>
    <property type="match status" value="1"/>
</dbReference>
<dbReference type="InterPro" id="IPR029026">
    <property type="entry name" value="tRNA_m1G_MTases_N"/>
</dbReference>
<dbReference type="GO" id="GO:0008168">
    <property type="term" value="F:methyltransferase activity"/>
    <property type="evidence" value="ECO:0007669"/>
    <property type="project" value="UniProtKB-KW"/>
</dbReference>
<gene>
    <name evidence="1" type="ORF">ASZ90_013891</name>
</gene>
<dbReference type="InterPro" id="IPR003750">
    <property type="entry name" value="Put_MeTrfase-C9orf114-like"/>
</dbReference>
<name>A0A0W8F6H4_9ZZZZ</name>